<evidence type="ECO:0000256" key="1">
    <source>
        <dbReference type="SAM" id="MobiDB-lite"/>
    </source>
</evidence>
<reference evidence="2 3" key="1">
    <citation type="submission" date="2020-08" db="EMBL/GenBank/DDBJ databases">
        <title>A novel species.</title>
        <authorList>
            <person name="Gao J."/>
        </authorList>
    </citation>
    <scope>NUCLEOTIDE SEQUENCE [LARGE SCALE GENOMIC DNA]</scope>
    <source>
        <strain evidence="2 3">CRPJ-33</strain>
    </source>
</reference>
<evidence type="ECO:0000313" key="2">
    <source>
        <dbReference type="EMBL" id="QNP66023.1"/>
    </source>
</evidence>
<sequence length="357" mass="37571">MATAPVTTPPDSGPQGSPQVSGRWLTRGRDGRLSLFLPGEQEVVRWTEHASGWQGPDRLPAPGVLPRVTLAQGEDGYVHLVGGRRTADGNLELVHAVQFQTGRPMLGWTSLGHPNRIAKWTGDLTAVVDGAGRLCVALKNGGGGVSVRLQQTNGGWGRWQDLGGRRVRETIAAAVDGEGLVELFVADATSVGRWIQEKPGAPFTAAEKLTVTTTPAVFSALTTQDGEVVLFFSDEDSTVRRWAPGREEDARLLLEAAGPGPLVPAVTAIDGHPCTVLAQETADGEVAFAAYPTGNEDAGAWWTPTEPGAGRGLSLALCPRGDQGLVAVVLPPGGQPLLNRQKTAEGGFALGRWKPLD</sequence>
<dbReference type="AlphaFoldDB" id="A0A7H0HZQ7"/>
<dbReference type="Gene3D" id="2.120.10.70">
    <property type="entry name" value="Fucose-specific lectin"/>
    <property type="match status" value="1"/>
</dbReference>
<accession>A0A7H0HZQ7</accession>
<dbReference type="KEGG" id="sgj:IAG43_25940"/>
<gene>
    <name evidence="2" type="ORF">IAG43_25940</name>
</gene>
<name>A0A7H0HZQ7_9ACTN</name>
<dbReference type="EMBL" id="CP060825">
    <property type="protein sequence ID" value="QNP66023.1"/>
    <property type="molecule type" value="Genomic_DNA"/>
</dbReference>
<evidence type="ECO:0000313" key="3">
    <source>
        <dbReference type="Proteomes" id="UP000516230"/>
    </source>
</evidence>
<feature type="region of interest" description="Disordered" evidence="1">
    <location>
        <begin position="1"/>
        <end position="23"/>
    </location>
</feature>
<proteinExistence type="predicted"/>
<dbReference type="Proteomes" id="UP000516230">
    <property type="component" value="Chromosome"/>
</dbReference>
<organism evidence="2 3">
    <name type="scientific">Streptomyces genisteinicus</name>
    <dbReference type="NCBI Taxonomy" id="2768068"/>
    <lineage>
        <taxon>Bacteria</taxon>
        <taxon>Bacillati</taxon>
        <taxon>Actinomycetota</taxon>
        <taxon>Actinomycetes</taxon>
        <taxon>Kitasatosporales</taxon>
        <taxon>Streptomycetaceae</taxon>
        <taxon>Streptomyces</taxon>
    </lineage>
</organism>
<dbReference type="SUPFAM" id="SSF89372">
    <property type="entry name" value="Fucose-specific lectin"/>
    <property type="match status" value="1"/>
</dbReference>
<keyword evidence="3" id="KW-1185">Reference proteome</keyword>
<protein>
    <submittedName>
        <fullName evidence="2">Uncharacterized protein</fullName>
    </submittedName>
</protein>